<evidence type="ECO:0000313" key="2">
    <source>
        <dbReference type="Proteomes" id="UP000828941"/>
    </source>
</evidence>
<dbReference type="EMBL" id="CM039426">
    <property type="protein sequence ID" value="KAI4356144.1"/>
    <property type="molecule type" value="Genomic_DNA"/>
</dbReference>
<dbReference type="Proteomes" id="UP000828941">
    <property type="component" value="Chromosome 1"/>
</dbReference>
<sequence length="523" mass="60208">MRKCTRRSSTGLALAEVRDPVRSLSTRFSLTSYVKRVQQLTDEQRSVITKMGFGNLLSVSNHSLSKNLLAELMERWSCEKQAFIFDSGDISLELLDVALILGLRVLGNPVLLKDDEPFSDLEEEYGATILKRKVTVASLESRLDSLGETVSEDFIRAFLLYTLGSFLFPNSSGKVDTRYLSYLKNLDDVCQYAWGAAVIEDLSQWLSKRKENNVQYVGGCLIFLQTWSYEHFDIARPPLLDHNLTFPRMCRWDNNKSHQRQWFASRFKELNDDQVIWTIQPTPEELEIDIIKEVLKMQDDKKEPHSADRCSTCTPINAPGVDSLPQLSTSSEIHREDEVNLENQIVEDTPTSICDEAHEEDEVINLENLIVEETPPEPSISAQDDLRKQSSMLEEEDIRPKKKMGPRREQNGYLQNQIFLSSQIEVEGQNAELKKEQADLRQRISMLEEENVELMKKMTQIKEENRLLHNQISSNSQLEVQNSELKKEVDDLREEIRVLRLSANNFLTRMDRLISDVDTSTIE</sequence>
<name>A0ACB9Q4Z3_BAUVA</name>
<proteinExistence type="predicted"/>
<protein>
    <submittedName>
        <fullName evidence="1">Uncharacterized protein</fullName>
    </submittedName>
</protein>
<gene>
    <name evidence="1" type="ORF">L6164_000191</name>
</gene>
<reference evidence="1 2" key="1">
    <citation type="journal article" date="2022" name="DNA Res.">
        <title>Chromosomal-level genome assembly of the orchid tree Bauhinia variegata (Leguminosae; Cercidoideae) supports the allotetraploid origin hypothesis of Bauhinia.</title>
        <authorList>
            <person name="Zhong Y."/>
            <person name="Chen Y."/>
            <person name="Zheng D."/>
            <person name="Pang J."/>
            <person name="Liu Y."/>
            <person name="Luo S."/>
            <person name="Meng S."/>
            <person name="Qian L."/>
            <person name="Wei D."/>
            <person name="Dai S."/>
            <person name="Zhou R."/>
        </authorList>
    </citation>
    <scope>NUCLEOTIDE SEQUENCE [LARGE SCALE GENOMIC DNA]</scope>
    <source>
        <strain evidence="1">BV-YZ2020</strain>
    </source>
</reference>
<keyword evidence="2" id="KW-1185">Reference proteome</keyword>
<organism evidence="1 2">
    <name type="scientific">Bauhinia variegata</name>
    <name type="common">Purple orchid tree</name>
    <name type="synonym">Phanera variegata</name>
    <dbReference type="NCBI Taxonomy" id="167791"/>
    <lineage>
        <taxon>Eukaryota</taxon>
        <taxon>Viridiplantae</taxon>
        <taxon>Streptophyta</taxon>
        <taxon>Embryophyta</taxon>
        <taxon>Tracheophyta</taxon>
        <taxon>Spermatophyta</taxon>
        <taxon>Magnoliopsida</taxon>
        <taxon>eudicotyledons</taxon>
        <taxon>Gunneridae</taxon>
        <taxon>Pentapetalae</taxon>
        <taxon>rosids</taxon>
        <taxon>fabids</taxon>
        <taxon>Fabales</taxon>
        <taxon>Fabaceae</taxon>
        <taxon>Cercidoideae</taxon>
        <taxon>Cercideae</taxon>
        <taxon>Bauhiniinae</taxon>
        <taxon>Bauhinia</taxon>
    </lineage>
</organism>
<comment type="caution">
    <text evidence="1">The sequence shown here is derived from an EMBL/GenBank/DDBJ whole genome shotgun (WGS) entry which is preliminary data.</text>
</comment>
<evidence type="ECO:0000313" key="1">
    <source>
        <dbReference type="EMBL" id="KAI4356144.1"/>
    </source>
</evidence>
<accession>A0ACB9Q4Z3</accession>